<organism evidence="2 3">
    <name type="scientific">Trema orientale</name>
    <name type="common">Charcoal tree</name>
    <name type="synonym">Celtis orientalis</name>
    <dbReference type="NCBI Taxonomy" id="63057"/>
    <lineage>
        <taxon>Eukaryota</taxon>
        <taxon>Viridiplantae</taxon>
        <taxon>Streptophyta</taxon>
        <taxon>Embryophyta</taxon>
        <taxon>Tracheophyta</taxon>
        <taxon>Spermatophyta</taxon>
        <taxon>Magnoliopsida</taxon>
        <taxon>eudicotyledons</taxon>
        <taxon>Gunneridae</taxon>
        <taxon>Pentapetalae</taxon>
        <taxon>rosids</taxon>
        <taxon>fabids</taxon>
        <taxon>Rosales</taxon>
        <taxon>Cannabaceae</taxon>
        <taxon>Trema</taxon>
    </lineage>
</organism>
<dbReference type="AlphaFoldDB" id="A0A2P5ENX6"/>
<proteinExistence type="predicted"/>
<reference evidence="3" key="1">
    <citation type="submission" date="2016-06" db="EMBL/GenBank/DDBJ databases">
        <title>Parallel loss of symbiosis genes in relatives of nitrogen-fixing non-legume Parasponia.</title>
        <authorList>
            <person name="Van Velzen R."/>
            <person name="Holmer R."/>
            <person name="Bu F."/>
            <person name="Rutten L."/>
            <person name="Van Zeijl A."/>
            <person name="Liu W."/>
            <person name="Santuari L."/>
            <person name="Cao Q."/>
            <person name="Sharma T."/>
            <person name="Shen D."/>
            <person name="Roswanjaya Y."/>
            <person name="Wardhani T."/>
            <person name="Kalhor M.S."/>
            <person name="Jansen J."/>
            <person name="Van den Hoogen J."/>
            <person name="Gungor B."/>
            <person name="Hartog M."/>
            <person name="Hontelez J."/>
            <person name="Verver J."/>
            <person name="Yang W.-C."/>
            <person name="Schijlen E."/>
            <person name="Repin R."/>
            <person name="Schilthuizen M."/>
            <person name="Schranz E."/>
            <person name="Heidstra R."/>
            <person name="Miyata K."/>
            <person name="Fedorova E."/>
            <person name="Kohlen W."/>
            <person name="Bisseling T."/>
            <person name="Smit S."/>
            <person name="Geurts R."/>
        </authorList>
    </citation>
    <scope>NUCLEOTIDE SEQUENCE [LARGE SCALE GENOMIC DNA]</scope>
    <source>
        <strain evidence="3">cv. RG33-2</strain>
    </source>
</reference>
<evidence type="ECO:0000313" key="2">
    <source>
        <dbReference type="EMBL" id="PON87244.1"/>
    </source>
</evidence>
<evidence type="ECO:0000256" key="1">
    <source>
        <dbReference type="SAM" id="MobiDB-lite"/>
    </source>
</evidence>
<dbReference type="EMBL" id="JXTC01000120">
    <property type="protein sequence ID" value="PON87244.1"/>
    <property type="molecule type" value="Genomic_DNA"/>
</dbReference>
<feature type="region of interest" description="Disordered" evidence="1">
    <location>
        <begin position="30"/>
        <end position="56"/>
    </location>
</feature>
<name>A0A2P5ENX6_TREOI</name>
<accession>A0A2P5ENX6</accession>
<keyword evidence="3" id="KW-1185">Reference proteome</keyword>
<comment type="caution">
    <text evidence="2">The sequence shown here is derived from an EMBL/GenBank/DDBJ whole genome shotgun (WGS) entry which is preliminary data.</text>
</comment>
<dbReference type="InParanoid" id="A0A2P5ENX6"/>
<dbReference type="Proteomes" id="UP000237000">
    <property type="component" value="Unassembled WGS sequence"/>
</dbReference>
<evidence type="ECO:0000313" key="3">
    <source>
        <dbReference type="Proteomes" id="UP000237000"/>
    </source>
</evidence>
<protein>
    <submittedName>
        <fullName evidence="2">Uncharacterized protein</fullName>
    </submittedName>
</protein>
<sequence length="151" mass="17253">MLTGINQMNVEEHGAYISRTWTSGSACGRREWGRGRSWRQSGKGGTHGRDGTSCGGWGQRVLVPPAKWMNWGFDESALRDMRKERIRDQVLIWALISCLYLAAFQRRSGRDDITISRRRVRDMKWACFCRILSDVEAQVSGPNRIPCKATF</sequence>
<gene>
    <name evidence="2" type="ORF">TorRG33x02_170210</name>
</gene>